<gene>
    <name evidence="3" type="primary">BQ5605_C001g00894</name>
    <name evidence="3" type="ORF">BQ5605_C001G00894</name>
</gene>
<comment type="similarity">
    <text evidence="1">Belongs to the STXBP/unc-18/SEC1 family.</text>
</comment>
<dbReference type="InterPro" id="IPR043155">
    <property type="entry name" value="VPS33_dom3b"/>
</dbReference>
<reference evidence="3 4" key="1">
    <citation type="submission" date="2016-11" db="EMBL/GenBank/DDBJ databases">
        <authorList>
            <person name="Jaros S."/>
            <person name="Januszkiewicz K."/>
            <person name="Wedrychowicz H."/>
        </authorList>
    </citation>
    <scope>NUCLEOTIDE SEQUENCE [LARGE SCALE GENOMIC DNA]</scope>
</reference>
<keyword evidence="4" id="KW-1185">Reference proteome</keyword>
<dbReference type="InterPro" id="IPR036045">
    <property type="entry name" value="Sec1-like_sf"/>
</dbReference>
<proteinExistence type="inferred from homology"/>
<protein>
    <submittedName>
        <fullName evidence="3">BQ5605_C001g00894 protein</fullName>
    </submittedName>
</protein>
<dbReference type="InterPro" id="IPR043154">
    <property type="entry name" value="Sec-1-like_dom1"/>
</dbReference>
<dbReference type="GO" id="GO:0016192">
    <property type="term" value="P:vesicle-mediated transport"/>
    <property type="evidence" value="ECO:0007669"/>
    <property type="project" value="InterPro"/>
</dbReference>
<name>A0A2X0MZ18_9BASI</name>
<dbReference type="AlphaFoldDB" id="A0A2X0MZ18"/>
<feature type="region of interest" description="Disordered" evidence="2">
    <location>
        <begin position="1"/>
        <end position="20"/>
    </location>
</feature>
<accession>A0A2X0MZ18</accession>
<dbReference type="Gene3D" id="3.90.830.10">
    <property type="entry name" value="Syntaxin Binding Protein 1, Chain A, domain 2"/>
    <property type="match status" value="1"/>
</dbReference>
<dbReference type="Pfam" id="PF00995">
    <property type="entry name" value="Sec1"/>
    <property type="match status" value="1"/>
</dbReference>
<dbReference type="PANTHER" id="PTHR11679">
    <property type="entry name" value="VESICLE PROTEIN SORTING-ASSOCIATED"/>
    <property type="match status" value="1"/>
</dbReference>
<dbReference type="EMBL" id="FQNC01000043">
    <property type="protein sequence ID" value="SGY50537.1"/>
    <property type="molecule type" value="Genomic_DNA"/>
</dbReference>
<dbReference type="InterPro" id="IPR001619">
    <property type="entry name" value="Sec1-like"/>
</dbReference>
<sequence>MANYNYQHHHTEEQQPHGYCGPSTDVDAHLFQLVSSSALRGLLDKIVGPKTLILEPSLAGPLGLITQVSSLKNDHGVSRMFWLEPGALGGAASGASGSGGGGIERNIVYLCRPQLRWIKIIADQIKATSSSNSSSYSYHLLVVPRLTAPCQALLSDLGVFGSLDIHEFQLGLITLESDLLSLEMEDSYKRLELDQDGAVIWDMAKGLMVLQRALGDVPRIIGKGEAANKLVDLLQRLRREAPSSTAGAPPLAATNASIDSMVILDRSVDLVTPMCTQLTYEGLIDEIIGIKNSHVDVDPSLLNPAPASGPSTSPSQPSISQAAPPKPKKHLLSSTSDPLFPTLRDANFAIIGSHLNRIARRLNDDYDKRHQARTPAELRLFVGQLGGLQNEHQSLRLHTALTEKIMTVTGGDEFNTCLEVQQNTIAGVDLATQETTIRELINQEVPLYTVLRLLCLYSLVSGGLKQKVLEEFKKEILQTYGYQHLTLLTHLTSLSLLSRPPASLSNPSKSTFALSRKPLKLIVDDVDESSPSDISYVFSGYAPLSVRLVQCAIGAGGATKLSTGSSALAGLTNGASSLGRMSGVVGANANANAGNGGVNGWKGVEEVVKTLRGGEIFDRVMGEAKGKAYGENEGEAEAAAAAMMRTKTTVVVYLGGITYAEVAALRFAQRGMRGRNLLIVTTEMIQGTQLLKSLQPGLLSS</sequence>
<evidence type="ECO:0000313" key="3">
    <source>
        <dbReference type="EMBL" id="SGY50537.1"/>
    </source>
</evidence>
<evidence type="ECO:0000256" key="1">
    <source>
        <dbReference type="ARBA" id="ARBA00009884"/>
    </source>
</evidence>
<dbReference type="InterPro" id="IPR043127">
    <property type="entry name" value="Sec-1-like_dom3a"/>
</dbReference>
<evidence type="ECO:0000313" key="4">
    <source>
        <dbReference type="Proteomes" id="UP000249464"/>
    </source>
</evidence>
<evidence type="ECO:0000256" key="2">
    <source>
        <dbReference type="SAM" id="MobiDB-lite"/>
    </source>
</evidence>
<dbReference type="Gene3D" id="3.40.50.1910">
    <property type="match status" value="2"/>
</dbReference>
<dbReference type="Gene3D" id="1.25.40.850">
    <property type="match status" value="1"/>
</dbReference>
<dbReference type="SUPFAM" id="SSF56815">
    <property type="entry name" value="Sec1/munc18-like (SM) proteins"/>
    <property type="match status" value="1"/>
</dbReference>
<feature type="compositionally biased region" description="Low complexity" evidence="2">
    <location>
        <begin position="304"/>
        <end position="323"/>
    </location>
</feature>
<dbReference type="Gene3D" id="3.40.50.2060">
    <property type="match status" value="1"/>
</dbReference>
<dbReference type="Proteomes" id="UP000249464">
    <property type="component" value="Unassembled WGS sequence"/>
</dbReference>
<organism evidence="3 4">
    <name type="scientific">Microbotryum silenes-dioicae</name>
    <dbReference type="NCBI Taxonomy" id="796604"/>
    <lineage>
        <taxon>Eukaryota</taxon>
        <taxon>Fungi</taxon>
        <taxon>Dikarya</taxon>
        <taxon>Basidiomycota</taxon>
        <taxon>Pucciniomycotina</taxon>
        <taxon>Microbotryomycetes</taxon>
        <taxon>Microbotryales</taxon>
        <taxon>Microbotryaceae</taxon>
        <taxon>Microbotryum</taxon>
    </lineage>
</organism>
<dbReference type="STRING" id="796604.A0A2X0MZ18"/>
<dbReference type="InterPro" id="IPR027482">
    <property type="entry name" value="Sec1-like_dom2"/>
</dbReference>
<feature type="region of interest" description="Disordered" evidence="2">
    <location>
        <begin position="301"/>
        <end position="336"/>
    </location>
</feature>